<dbReference type="Proteomes" id="UP000197269">
    <property type="component" value="Unassembled WGS sequence"/>
</dbReference>
<dbReference type="EMBL" id="MXPU01000031">
    <property type="protein sequence ID" value="OWO90044.1"/>
    <property type="molecule type" value="Genomic_DNA"/>
</dbReference>
<proteinExistence type="predicted"/>
<organism evidence="1 2">
    <name type="scientific">Rhizobium esperanzae</name>
    <dbReference type="NCBI Taxonomy" id="1967781"/>
    <lineage>
        <taxon>Bacteria</taxon>
        <taxon>Pseudomonadati</taxon>
        <taxon>Pseudomonadota</taxon>
        <taxon>Alphaproteobacteria</taxon>
        <taxon>Hyphomicrobiales</taxon>
        <taxon>Rhizobiaceae</taxon>
        <taxon>Rhizobium/Agrobacterium group</taxon>
        <taxon>Rhizobium</taxon>
    </lineage>
</organism>
<dbReference type="AlphaFoldDB" id="A0A246DLE4"/>
<name>A0A246DLE4_9HYPH</name>
<evidence type="ECO:0000313" key="1">
    <source>
        <dbReference type="EMBL" id="OWO90044.1"/>
    </source>
</evidence>
<evidence type="ECO:0000313" key="2">
    <source>
        <dbReference type="Proteomes" id="UP000197269"/>
    </source>
</evidence>
<comment type="caution">
    <text evidence="1">The sequence shown here is derived from an EMBL/GenBank/DDBJ whole genome shotgun (WGS) entry which is preliminary data.</text>
</comment>
<sequence>MMDTSKLCPLQLASLRWLKQSRTLEEIARIEDRTVVDIERCLQDALVLLGADSIEAAIRMIEKTA</sequence>
<gene>
    <name evidence="1" type="ORF">B5E41_29010</name>
</gene>
<reference evidence="1 2" key="1">
    <citation type="submission" date="2017-03" db="EMBL/GenBank/DDBJ databases">
        <title>Genome of strain Rhizobium sp. CNPSo 668.</title>
        <authorList>
            <person name="Ribeiro R."/>
        </authorList>
    </citation>
    <scope>NUCLEOTIDE SEQUENCE [LARGE SCALE GENOMIC DNA]</scope>
    <source>
        <strain evidence="1 2">CNPSo 668</strain>
    </source>
</reference>
<accession>A0A246DLE4</accession>
<protein>
    <submittedName>
        <fullName evidence="1">Uncharacterized protein</fullName>
    </submittedName>
</protein>